<feature type="transmembrane region" description="Helical" evidence="1">
    <location>
        <begin position="33"/>
        <end position="53"/>
    </location>
</feature>
<dbReference type="EMBL" id="ABYJ02000214">
    <property type="protein sequence ID" value="EEU99351.1"/>
    <property type="molecule type" value="Genomic_DNA"/>
</dbReference>
<evidence type="ECO:0000313" key="3">
    <source>
        <dbReference type="Proteomes" id="UP000004828"/>
    </source>
</evidence>
<protein>
    <submittedName>
        <fullName evidence="2">Uncharacterized protein</fullName>
    </submittedName>
</protein>
<dbReference type="AlphaFoldDB" id="C7GFQ8"/>
<sequence>MGERQMLPWQMNNTLINALKLLKTLYLRHFYDILRQNVFRFFFAYSGINWYIFSSKFSKNLSKTSRFSHFTKDFST</sequence>
<name>C7GFQ8_9FIRM</name>
<proteinExistence type="predicted"/>
<keyword evidence="1" id="KW-1133">Transmembrane helix</keyword>
<evidence type="ECO:0000313" key="2">
    <source>
        <dbReference type="EMBL" id="EEU99351.1"/>
    </source>
</evidence>
<evidence type="ECO:0000256" key="1">
    <source>
        <dbReference type="SAM" id="Phobius"/>
    </source>
</evidence>
<keyword evidence="1" id="KW-0812">Transmembrane</keyword>
<comment type="caution">
    <text evidence="2">The sequence shown here is derived from an EMBL/GenBank/DDBJ whole genome shotgun (WGS) entry which is preliminary data.</text>
</comment>
<keyword evidence="1" id="KW-0472">Membrane</keyword>
<reference evidence="2 3" key="1">
    <citation type="submission" date="2009-08" db="EMBL/GenBank/DDBJ databases">
        <authorList>
            <person name="Weinstock G."/>
            <person name="Sodergren E."/>
            <person name="Clifton S."/>
            <person name="Fulton L."/>
            <person name="Fulton B."/>
            <person name="Courtney L."/>
            <person name="Fronick C."/>
            <person name="Harrison M."/>
            <person name="Strong C."/>
            <person name="Farmer C."/>
            <person name="Delahaunty K."/>
            <person name="Markovic C."/>
            <person name="Hall O."/>
            <person name="Minx P."/>
            <person name="Tomlinson C."/>
            <person name="Mitreva M."/>
            <person name="Nelson J."/>
            <person name="Hou S."/>
            <person name="Wollam A."/>
            <person name="Pepin K.H."/>
            <person name="Johnson M."/>
            <person name="Bhonagiri V."/>
            <person name="Nash W.E."/>
            <person name="Warren W."/>
            <person name="Chinwalla A."/>
            <person name="Mardis E.R."/>
            <person name="Wilson R.K."/>
        </authorList>
    </citation>
    <scope>NUCLEOTIDE SEQUENCE [LARGE SCALE GENOMIC DNA]</scope>
    <source>
        <strain evidence="2 3">L1-82</strain>
    </source>
</reference>
<gene>
    <name evidence="2" type="ORF">ROSINTL182_08764</name>
</gene>
<accession>C7GFQ8</accession>
<dbReference type="HOGENOM" id="CLU_2652184_0_0_9"/>
<dbReference type="Proteomes" id="UP000004828">
    <property type="component" value="Unassembled WGS sequence"/>
</dbReference>
<organism evidence="2 3">
    <name type="scientific">Roseburia intestinalis L1-82</name>
    <dbReference type="NCBI Taxonomy" id="536231"/>
    <lineage>
        <taxon>Bacteria</taxon>
        <taxon>Bacillati</taxon>
        <taxon>Bacillota</taxon>
        <taxon>Clostridia</taxon>
        <taxon>Lachnospirales</taxon>
        <taxon>Lachnospiraceae</taxon>
        <taxon>Roseburia</taxon>
    </lineage>
</organism>